<dbReference type="InterPro" id="IPR006439">
    <property type="entry name" value="HAD-SF_hydro_IA"/>
</dbReference>
<dbReference type="Proteomes" id="UP000703893">
    <property type="component" value="Unassembled WGS sequence"/>
</dbReference>
<organism evidence="1 2">
    <name type="scientific">Candidatus Tanganyikabacteria bacterium</name>
    <dbReference type="NCBI Taxonomy" id="2961651"/>
    <lineage>
        <taxon>Bacteria</taxon>
        <taxon>Bacillati</taxon>
        <taxon>Candidatus Sericytochromatia</taxon>
        <taxon>Candidatus Tanganyikabacteria</taxon>
    </lineage>
</organism>
<dbReference type="Pfam" id="PF00702">
    <property type="entry name" value="Hydrolase"/>
    <property type="match status" value="1"/>
</dbReference>
<dbReference type="NCBIfam" id="TIGR01549">
    <property type="entry name" value="HAD-SF-IA-v1"/>
    <property type="match status" value="1"/>
</dbReference>
<keyword evidence="1" id="KW-0378">Hydrolase</keyword>
<dbReference type="InterPro" id="IPR023214">
    <property type="entry name" value="HAD_sf"/>
</dbReference>
<dbReference type="SFLD" id="SFLDS00003">
    <property type="entry name" value="Haloacid_Dehalogenase"/>
    <property type="match status" value="1"/>
</dbReference>
<dbReference type="PANTHER" id="PTHR43434">
    <property type="entry name" value="PHOSPHOGLYCOLATE PHOSPHATASE"/>
    <property type="match status" value="1"/>
</dbReference>
<dbReference type="Gene3D" id="1.10.150.240">
    <property type="entry name" value="Putative phosphatase, domain 2"/>
    <property type="match status" value="1"/>
</dbReference>
<dbReference type="Gene3D" id="3.40.50.1000">
    <property type="entry name" value="HAD superfamily/HAD-like"/>
    <property type="match status" value="1"/>
</dbReference>
<dbReference type="InterPro" id="IPR023198">
    <property type="entry name" value="PGP-like_dom2"/>
</dbReference>
<dbReference type="EMBL" id="VGJX01000364">
    <property type="protein sequence ID" value="MBM3274885.1"/>
    <property type="molecule type" value="Genomic_DNA"/>
</dbReference>
<dbReference type="SFLD" id="SFLDG01129">
    <property type="entry name" value="C1.5:_HAD__Beta-PGM__Phosphata"/>
    <property type="match status" value="1"/>
</dbReference>
<dbReference type="NCBIfam" id="TIGR01509">
    <property type="entry name" value="HAD-SF-IA-v3"/>
    <property type="match status" value="1"/>
</dbReference>
<dbReference type="PANTHER" id="PTHR43434:SF1">
    <property type="entry name" value="PHOSPHOGLYCOLATE PHOSPHATASE"/>
    <property type="match status" value="1"/>
</dbReference>
<proteinExistence type="predicted"/>
<protein>
    <submittedName>
        <fullName evidence="1">HAD family hydrolase</fullName>
    </submittedName>
</protein>
<dbReference type="GO" id="GO:0008967">
    <property type="term" value="F:phosphoglycolate phosphatase activity"/>
    <property type="evidence" value="ECO:0007669"/>
    <property type="project" value="TreeGrafter"/>
</dbReference>
<name>A0A937X5U1_9BACT</name>
<dbReference type="PRINTS" id="PR00413">
    <property type="entry name" value="HADHALOGNASE"/>
</dbReference>
<dbReference type="SUPFAM" id="SSF56784">
    <property type="entry name" value="HAD-like"/>
    <property type="match status" value="1"/>
</dbReference>
<dbReference type="AlphaFoldDB" id="A0A937X5U1"/>
<accession>A0A937X5U1</accession>
<gene>
    <name evidence="1" type="ORF">FJZ00_07015</name>
</gene>
<evidence type="ECO:0000313" key="1">
    <source>
        <dbReference type="EMBL" id="MBM3274885.1"/>
    </source>
</evidence>
<dbReference type="InterPro" id="IPR036412">
    <property type="entry name" value="HAD-like_sf"/>
</dbReference>
<dbReference type="InterPro" id="IPR050155">
    <property type="entry name" value="HAD-like_hydrolase_sf"/>
</dbReference>
<reference evidence="1 2" key="1">
    <citation type="submission" date="2019-03" db="EMBL/GenBank/DDBJ databases">
        <title>Lake Tanganyika Metagenome-Assembled Genomes (MAGs).</title>
        <authorList>
            <person name="Tran P."/>
        </authorList>
    </citation>
    <scope>NUCLEOTIDE SEQUENCE [LARGE SCALE GENOMIC DNA]</scope>
    <source>
        <strain evidence="1">K_DeepCast_65m_m2_236</strain>
    </source>
</reference>
<evidence type="ECO:0000313" key="2">
    <source>
        <dbReference type="Proteomes" id="UP000703893"/>
    </source>
</evidence>
<dbReference type="GO" id="GO:0006281">
    <property type="term" value="P:DNA repair"/>
    <property type="evidence" value="ECO:0007669"/>
    <property type="project" value="TreeGrafter"/>
</dbReference>
<sequence length="245" mass="26074">MPGGPAELRAIVFDKDGVLVDFQRYWGAITQARVLGVGLDPERDAADFAELMALLGMPDGQVDPDGSLVLASRKESAAMAAGFLYRRRHMKWVDARTLVEQAFEAAYTLVPADALRPLPGVVDAILALRDRGWLMAVATTDHHDHALQSLRRSGIAECFGAIVGADQVSRGKPDPEMYRLACERLGVVPAETVVVGDGINDLRMGRSAGCHGTIGVLSGVSRRDDLAEAADLIVPGLPGLLAIAP</sequence>
<comment type="caution">
    <text evidence="1">The sequence shown here is derived from an EMBL/GenBank/DDBJ whole genome shotgun (WGS) entry which is preliminary data.</text>
</comment>